<dbReference type="KEGG" id="vg:5075523"/>
<dbReference type="EMBL" id="AY236756">
    <property type="protein sequence ID" value="AAP74518.1"/>
    <property type="molecule type" value="Genomic_DNA"/>
</dbReference>
<proteinExistence type="predicted"/>
<dbReference type="InterPro" id="IPR021146">
    <property type="entry name" value="Phage_gp6-like_head-tail"/>
</dbReference>
<dbReference type="Proteomes" id="UP000000990">
    <property type="component" value="Segment"/>
</dbReference>
<accession>Q597V3</accession>
<dbReference type="Pfam" id="PF05135">
    <property type="entry name" value="Phage_connect_1"/>
    <property type="match status" value="1"/>
</dbReference>
<dbReference type="GeneID" id="5075523"/>
<evidence type="ECO:0000313" key="1">
    <source>
        <dbReference type="EMBL" id="AAP74518.1"/>
    </source>
</evidence>
<keyword evidence="2" id="KW-1185">Reference proteome</keyword>
<name>Q597V3_9CAUD</name>
<protein>
    <submittedName>
        <fullName evidence="1">DNA packaging protein</fullName>
    </submittedName>
</protein>
<dbReference type="RefSeq" id="YP_223891.1">
    <property type="nucleotide sequence ID" value="NC_006936.1"/>
</dbReference>
<evidence type="ECO:0000313" key="2">
    <source>
        <dbReference type="Proteomes" id="UP000000990"/>
    </source>
</evidence>
<reference evidence="1 2" key="2">
    <citation type="journal article" date="2005" name="Gene">
        <title>Sequence analysis of the Lactobacillus plantarum bacteriophage PhiJL-1.</title>
        <authorList>
            <person name="Lu Z."/>
            <person name="Altermann E."/>
            <person name="Breidt F."/>
            <person name="Predki P."/>
            <person name="Fleming H.P."/>
            <person name="Klaenhammer T.R."/>
        </authorList>
    </citation>
    <scope>NUCLEOTIDE SEQUENCE</scope>
</reference>
<sequence length="113" mass="12717">MALLDSIKLRIGIEDTKQDDLLTDIISDVQARVLAYVNQDGLVQSELPNGLDFVIKDVTIRIYNKIGDEGKESSSEGNVSNTWDTPADLSEYSDVLDVYRKSYKRRSAGMRFI</sequence>
<organism evidence="1 2">
    <name type="scientific">Lactobacillus phage phiJL-1</name>
    <dbReference type="NCBI Taxonomy" id="2892345"/>
    <lineage>
        <taxon>Viruses</taxon>
        <taxon>Duplodnaviria</taxon>
        <taxon>Heunggongvirae</taxon>
        <taxon>Uroviricota</taxon>
        <taxon>Caudoviricetes</taxon>
        <taxon>Coetzeevirus</taxon>
        <taxon>Coetzeevirus JL1</taxon>
    </lineage>
</organism>
<reference evidence="1 2" key="1">
    <citation type="journal article" date="2003" name="Int. J. Food Microbiol.">
        <title>Isolation and characterization of a Lactobacillus plantarum bacteriophage, phiJL-1, from a cucumber fermentation.</title>
        <authorList>
            <person name="Lu Z."/>
            <person name="Breidt F."/>
            <person name="Fleming H.P."/>
            <person name="Altermann E."/>
            <person name="Klaenhammer T.R."/>
        </authorList>
    </citation>
    <scope>NUCLEOTIDE SEQUENCE [LARGE SCALE GENOMIC DNA]</scope>
</reference>
<dbReference type="Gene3D" id="1.10.246.150">
    <property type="match status" value="1"/>
</dbReference>
<dbReference type="InterPro" id="IPR053746">
    <property type="entry name" value="Viral_HT_Connector_Assembly"/>
</dbReference>